<proteinExistence type="predicted"/>
<dbReference type="InterPro" id="IPR027790">
    <property type="entry name" value="AdoMet_synthase_2_family"/>
</dbReference>
<dbReference type="OrthoDB" id="9770738at2"/>
<reference evidence="1 2" key="1">
    <citation type="submission" date="2016-10" db="EMBL/GenBank/DDBJ databases">
        <title>Genome sequence of a sulfur-reducing bacterium Desulfurobacterium indicum K6013.</title>
        <authorList>
            <person name="Cao J."/>
            <person name="Shao Z."/>
            <person name="Alain K."/>
            <person name="Jebbar M."/>
        </authorList>
    </citation>
    <scope>NUCLEOTIDE SEQUENCE [LARGE SCALE GENOMIC DNA]</scope>
    <source>
        <strain evidence="1 2">K6013</strain>
    </source>
</reference>
<dbReference type="InterPro" id="IPR042544">
    <property type="entry name" value="AdoMet_synthase_3"/>
</dbReference>
<dbReference type="RefSeq" id="WP_076712734.1">
    <property type="nucleotide sequence ID" value="NZ_MOEN01000009.1"/>
</dbReference>
<keyword evidence="2" id="KW-1185">Reference proteome</keyword>
<sequence>MNLNVTPLDFQPANELAVEIVERKGIGHPDTICDALAEKLSAELCKFYKEKFGFVLHHNVDKGLLLGGSAAPAFGGGEITAPIEIYLVGRAIKEYKGVKVPVEEFAIEGTKEWLKENIHALNPDKDVRIHCLVRPGSVDLVDIYMRQLETGVPLANDTSFGVGFAPFDEVENIAFNVEKVLNSKEMKEKHPEIGEDIKVMGVRKGDTIDITIACAFVDRFIKDINDYVEKRENVRKIAEEVAKKYTNREVVIHVNTGDDVARENVYITVTGTSAEAGDDGEVGRGNRVNGLITPYRPMSLEAAAGKNPITHVGKLYNITANQICEAVVKEIPEIEEAYCYIVSQIGKPITEPLALDVKIRTKDGRVDVYRDKIEPIAKECLADISNIWKKLVAGEILVY</sequence>
<evidence type="ECO:0000313" key="1">
    <source>
        <dbReference type="EMBL" id="OMH40756.1"/>
    </source>
</evidence>
<dbReference type="AlphaFoldDB" id="A0A1R1MLV6"/>
<name>A0A1R1MLV6_9BACT</name>
<organism evidence="1 2">
    <name type="scientific">Desulfurobacterium indicum</name>
    <dbReference type="NCBI Taxonomy" id="1914305"/>
    <lineage>
        <taxon>Bacteria</taxon>
        <taxon>Pseudomonadati</taxon>
        <taxon>Aquificota</taxon>
        <taxon>Aquificia</taxon>
        <taxon>Desulfurobacteriales</taxon>
        <taxon>Desulfurobacteriaceae</taxon>
        <taxon>Desulfurobacterium</taxon>
    </lineage>
</organism>
<dbReference type="STRING" id="1914305.BLW93_03520"/>
<comment type="caution">
    <text evidence="1">The sequence shown here is derived from an EMBL/GenBank/DDBJ whole genome shotgun (WGS) entry which is preliminary data.</text>
</comment>
<dbReference type="EMBL" id="MOEN01000009">
    <property type="protein sequence ID" value="OMH40756.1"/>
    <property type="molecule type" value="Genomic_DNA"/>
</dbReference>
<dbReference type="PANTHER" id="PTHR36697">
    <property type="entry name" value="S-ADENOSYLMETHIONINE SYNTHASE"/>
    <property type="match status" value="1"/>
</dbReference>
<protein>
    <submittedName>
        <fullName evidence="1">S-adenosylmethionine synthase</fullName>
    </submittedName>
</protein>
<dbReference type="Pfam" id="PF01941">
    <property type="entry name" value="AdoMet_Synthase"/>
    <property type="match status" value="1"/>
</dbReference>
<dbReference type="PANTHER" id="PTHR36697:SF1">
    <property type="entry name" value="S-ADENOSYLMETHIONINE SYNTHASE"/>
    <property type="match status" value="1"/>
</dbReference>
<gene>
    <name evidence="1" type="ORF">BLW93_03520</name>
</gene>
<dbReference type="Gene3D" id="3.30.300.10">
    <property type="match status" value="1"/>
</dbReference>
<dbReference type="Proteomes" id="UP000187408">
    <property type="component" value="Unassembled WGS sequence"/>
</dbReference>
<evidence type="ECO:0000313" key="2">
    <source>
        <dbReference type="Proteomes" id="UP000187408"/>
    </source>
</evidence>
<dbReference type="Gene3D" id="3.30.300.280">
    <property type="entry name" value="S-adenosylmethionine synthetase, C-terminal domain"/>
    <property type="match status" value="1"/>
</dbReference>
<dbReference type="NCBIfam" id="NF003366">
    <property type="entry name" value="PRK04439.1-5"/>
    <property type="match status" value="1"/>
</dbReference>
<accession>A0A1R1MLV6</accession>